<evidence type="ECO:0000256" key="13">
    <source>
        <dbReference type="ARBA" id="ARBA00023237"/>
    </source>
</evidence>
<dbReference type="NCBIfam" id="TIGR01783">
    <property type="entry name" value="TonB-siderophor"/>
    <property type="match status" value="1"/>
</dbReference>
<evidence type="ECO:0000256" key="16">
    <source>
        <dbReference type="RuleBase" id="RU003357"/>
    </source>
</evidence>
<dbReference type="InterPro" id="IPR039426">
    <property type="entry name" value="TonB-dep_rcpt-like"/>
</dbReference>
<dbReference type="CDD" id="cd01347">
    <property type="entry name" value="ligand_gated_channel"/>
    <property type="match status" value="1"/>
</dbReference>
<dbReference type="Gene3D" id="2.40.170.20">
    <property type="entry name" value="TonB-dependent receptor, beta-barrel domain"/>
    <property type="match status" value="1"/>
</dbReference>
<feature type="signal peptide" evidence="17">
    <location>
        <begin position="1"/>
        <end position="37"/>
    </location>
</feature>
<dbReference type="GO" id="GO:0009279">
    <property type="term" value="C:cell outer membrane"/>
    <property type="evidence" value="ECO:0007669"/>
    <property type="project" value="UniProtKB-SubCell"/>
</dbReference>
<feature type="domain" description="TonB-dependent receptor plug" evidence="19">
    <location>
        <begin position="81"/>
        <end position="180"/>
    </location>
</feature>
<evidence type="ECO:0000313" key="21">
    <source>
        <dbReference type="Proteomes" id="UP000351155"/>
    </source>
</evidence>
<proteinExistence type="inferred from homology"/>
<evidence type="ECO:0000256" key="4">
    <source>
        <dbReference type="ARBA" id="ARBA00022452"/>
    </source>
</evidence>
<evidence type="ECO:0000256" key="15">
    <source>
        <dbReference type="PROSITE-ProRule" id="PRU10144"/>
    </source>
</evidence>
<dbReference type="InterPro" id="IPR010105">
    <property type="entry name" value="TonB_sidphr_rcpt"/>
</dbReference>
<dbReference type="EMBL" id="CAADIW010000008">
    <property type="protein sequence ID" value="VFS19586.1"/>
    <property type="molecule type" value="Genomic_DNA"/>
</dbReference>
<keyword evidence="13 14" id="KW-0998">Cell outer membrane</keyword>
<keyword evidence="3 14" id="KW-0813">Transport</keyword>
<name>A0A484X8J2_9ENTR</name>
<evidence type="ECO:0000259" key="18">
    <source>
        <dbReference type="Pfam" id="PF00593"/>
    </source>
</evidence>
<dbReference type="Proteomes" id="UP000351155">
    <property type="component" value="Unassembled WGS sequence"/>
</dbReference>
<keyword evidence="10 16" id="KW-0798">TonB box</keyword>
<evidence type="ECO:0000256" key="17">
    <source>
        <dbReference type="SAM" id="SignalP"/>
    </source>
</evidence>
<evidence type="ECO:0000259" key="19">
    <source>
        <dbReference type="Pfam" id="PF07715"/>
    </source>
</evidence>
<dbReference type="InterPro" id="IPR000531">
    <property type="entry name" value="Beta-barrel_TonB"/>
</dbReference>
<dbReference type="InterPro" id="IPR036942">
    <property type="entry name" value="Beta-barrel_TonB_sf"/>
</dbReference>
<keyword evidence="12" id="KW-0675">Receptor</keyword>
<dbReference type="GO" id="GO:0015344">
    <property type="term" value="F:siderophore uptake transmembrane transporter activity"/>
    <property type="evidence" value="ECO:0007669"/>
    <property type="project" value="TreeGrafter"/>
</dbReference>
<evidence type="ECO:0000313" key="20">
    <source>
        <dbReference type="EMBL" id="VFS19586.1"/>
    </source>
</evidence>
<dbReference type="Pfam" id="PF00593">
    <property type="entry name" value="TonB_dep_Rec_b-barrel"/>
    <property type="match status" value="1"/>
</dbReference>
<dbReference type="InterPro" id="IPR037066">
    <property type="entry name" value="Plug_dom_sf"/>
</dbReference>
<keyword evidence="7 17" id="KW-0732">Signal</keyword>
<keyword evidence="8" id="KW-0408">Iron</keyword>
<feature type="chain" id="PRO_5043193253" evidence="17">
    <location>
        <begin position="38"/>
        <end position="739"/>
    </location>
</feature>
<reference evidence="20 21" key="1">
    <citation type="submission" date="2019-03" db="EMBL/GenBank/DDBJ databases">
        <authorList>
            <consortium name="Pathogen Informatics"/>
        </authorList>
    </citation>
    <scope>NUCLEOTIDE SEQUENCE [LARGE SCALE GENOMIC DNA]</scope>
    <source>
        <strain evidence="20 21">NCTC12126</strain>
    </source>
</reference>
<evidence type="ECO:0000256" key="14">
    <source>
        <dbReference type="PROSITE-ProRule" id="PRU01360"/>
    </source>
</evidence>
<dbReference type="GO" id="GO:0038023">
    <property type="term" value="F:signaling receptor activity"/>
    <property type="evidence" value="ECO:0007669"/>
    <property type="project" value="InterPro"/>
</dbReference>
<dbReference type="Pfam" id="PF07715">
    <property type="entry name" value="Plug"/>
    <property type="match status" value="1"/>
</dbReference>
<evidence type="ECO:0000256" key="2">
    <source>
        <dbReference type="ARBA" id="ARBA00009810"/>
    </source>
</evidence>
<organism evidence="20 21">
    <name type="scientific">Enterobacter cancerogenus</name>
    <dbReference type="NCBI Taxonomy" id="69218"/>
    <lineage>
        <taxon>Bacteria</taxon>
        <taxon>Pseudomonadati</taxon>
        <taxon>Pseudomonadota</taxon>
        <taxon>Gammaproteobacteria</taxon>
        <taxon>Enterobacterales</taxon>
        <taxon>Enterobacteriaceae</taxon>
        <taxon>Enterobacter</taxon>
        <taxon>Enterobacter cloacae complex</taxon>
    </lineage>
</organism>
<evidence type="ECO:0000256" key="5">
    <source>
        <dbReference type="ARBA" id="ARBA00022496"/>
    </source>
</evidence>
<accession>A0A484X8J2</accession>
<evidence type="ECO:0000256" key="11">
    <source>
        <dbReference type="ARBA" id="ARBA00023136"/>
    </source>
</evidence>
<evidence type="ECO:0000256" key="8">
    <source>
        <dbReference type="ARBA" id="ARBA00023004"/>
    </source>
</evidence>
<dbReference type="AlphaFoldDB" id="A0A484X8J2"/>
<evidence type="ECO:0000256" key="1">
    <source>
        <dbReference type="ARBA" id="ARBA00004571"/>
    </source>
</evidence>
<evidence type="ECO:0000256" key="7">
    <source>
        <dbReference type="ARBA" id="ARBA00022729"/>
    </source>
</evidence>
<evidence type="ECO:0000256" key="10">
    <source>
        <dbReference type="ARBA" id="ARBA00023077"/>
    </source>
</evidence>
<dbReference type="GO" id="GO:0015891">
    <property type="term" value="P:siderophore transport"/>
    <property type="evidence" value="ECO:0007669"/>
    <property type="project" value="InterPro"/>
</dbReference>
<dbReference type="NCBIfam" id="NF007447">
    <property type="entry name" value="PRK10003.1"/>
    <property type="match status" value="1"/>
</dbReference>
<evidence type="ECO:0000256" key="9">
    <source>
        <dbReference type="ARBA" id="ARBA00023065"/>
    </source>
</evidence>
<dbReference type="PANTHER" id="PTHR32552:SF74">
    <property type="entry name" value="HYDROXAMATE SIDEROPHORE RECEPTOR FHUE"/>
    <property type="match status" value="1"/>
</dbReference>
<dbReference type="FunFam" id="2.170.130.10:FF:000010">
    <property type="entry name" value="Ferripyoverdine receptor"/>
    <property type="match status" value="1"/>
</dbReference>
<keyword evidence="9" id="KW-0406">Ion transport</keyword>
<feature type="short sequence motif" description="TonB C-terminal box" evidence="15">
    <location>
        <begin position="722"/>
        <end position="739"/>
    </location>
</feature>
<evidence type="ECO:0000256" key="3">
    <source>
        <dbReference type="ARBA" id="ARBA00022448"/>
    </source>
</evidence>
<keyword evidence="4 14" id="KW-1134">Transmembrane beta strand</keyword>
<comment type="subcellular location">
    <subcellularLocation>
        <location evidence="1 14">Cell outer membrane</location>
        <topology evidence="1 14">Multi-pass membrane protein</topology>
    </subcellularLocation>
</comment>
<dbReference type="Gene3D" id="2.170.130.10">
    <property type="entry name" value="TonB-dependent receptor, plug domain"/>
    <property type="match status" value="1"/>
</dbReference>
<feature type="domain" description="TonB-dependent receptor-like beta-barrel" evidence="18">
    <location>
        <begin position="257"/>
        <end position="710"/>
    </location>
</feature>
<dbReference type="SUPFAM" id="SSF56935">
    <property type="entry name" value="Porins"/>
    <property type="match status" value="1"/>
</dbReference>
<dbReference type="PANTHER" id="PTHR32552">
    <property type="entry name" value="FERRICHROME IRON RECEPTOR-RELATED"/>
    <property type="match status" value="1"/>
</dbReference>
<evidence type="ECO:0000256" key="12">
    <source>
        <dbReference type="ARBA" id="ARBA00023170"/>
    </source>
</evidence>
<keyword evidence="6 14" id="KW-0812">Transmembrane</keyword>
<sequence>MMSFINHTRDGQRQPAAAPSLLAACIAMALTPAVSFAASSSEDTVVVDGGFDNAQDPSAEQDQDYSVKTTTTGTKLLLVPRDIPQSVSVISQQRMQDQELNTIGQVLDNTTGVSASRIDTSRTNYYARGFFISNFAYEDMPTFLDNRWNFGDTAGDTAIFDKIEVVRGAAGLMSGTGNPSAYVNMVRKHADSKEFKGSASATYGSWDKQRYVLDLQAPLTESGNVRGRVITGYQDNDSWVERNHYRKKFIYGVVDADLTDSTTLSLGYDYQESEEDSPTWGGFPSLFSDGSKTDFRRGFNTAADWTYSNQDSTKIFANLTQRFDNGWEAKVNAMHAETNFDSKLMYIDGYPDKTTGLYDASSFQGAWGGWNRGERKQDSVDAFVRGGYDLLGRQHELMLGGSYSRQRNNYDNSYPVNDNYGLMDVGSIYDYNGNLADPTWSGFALYQRDVIRQKSVYAATRLSLADPLHLILGARYTEWSAKYNLERKPDEIRDAKFHDVTPYAGLIYDIDDTWSVYTSYTSIFQPSGQRDINSNFIDPTTGKSYEAGVKGDWFNTRLTASLSVFRIEQDNVAVNTGVTIPGSGGQSAYKSVDGTVSKGVEFELNGALTDNWQLTFGGSRYIAEDEDGNAVNPQQARTTLKLFTRYQLPMLPELTVGGGARWQNKTWYDFETPGPNGISQITQDGYTVVDLFTRYQVTKNFAIQGNLNNVFDKEYYDYLGTYGVYGAPRNFSVSGSYSF</sequence>
<gene>
    <name evidence="20" type="primary">fhuE</name>
    <name evidence="20" type="ORF">NCTC12126_01721</name>
</gene>
<protein>
    <submittedName>
        <fullName evidence="20">Ferric-rhodotorulic acid outer membrane transporter</fullName>
    </submittedName>
</protein>
<keyword evidence="5" id="KW-0410">Iron transport</keyword>
<dbReference type="PROSITE" id="PS52016">
    <property type="entry name" value="TONB_DEPENDENT_REC_3"/>
    <property type="match status" value="1"/>
</dbReference>
<comment type="similarity">
    <text evidence="2 14 16">Belongs to the TonB-dependent receptor family.</text>
</comment>
<dbReference type="PROSITE" id="PS01156">
    <property type="entry name" value="TONB_DEPENDENT_REC_2"/>
    <property type="match status" value="1"/>
</dbReference>
<dbReference type="InterPro" id="IPR012910">
    <property type="entry name" value="Plug_dom"/>
</dbReference>
<dbReference type="InterPro" id="IPR010917">
    <property type="entry name" value="TonB_rcpt_CS"/>
</dbReference>
<evidence type="ECO:0000256" key="6">
    <source>
        <dbReference type="ARBA" id="ARBA00022692"/>
    </source>
</evidence>
<keyword evidence="11 14" id="KW-0472">Membrane</keyword>